<evidence type="ECO:0000259" key="9">
    <source>
        <dbReference type="PROSITE" id="PS50011"/>
    </source>
</evidence>
<dbReference type="AlphaFoldDB" id="A0A811TC19"/>
<protein>
    <recommendedName>
        <fullName evidence="2">non-specific serine/threonine protein kinase</fullName>
        <ecNumber evidence="2">2.7.11.1</ecNumber>
    </recommendedName>
</protein>
<dbReference type="PROSITE" id="PS00107">
    <property type="entry name" value="PROTEIN_KINASE_ATP"/>
    <property type="match status" value="1"/>
</dbReference>
<dbReference type="InterPro" id="IPR006457">
    <property type="entry name" value="S_layer-rel_Mac"/>
</dbReference>
<dbReference type="Pfam" id="PF00069">
    <property type="entry name" value="Pkinase"/>
    <property type="match status" value="1"/>
</dbReference>
<dbReference type="CDD" id="cd14014">
    <property type="entry name" value="STKc_PknB_like"/>
    <property type="match status" value="1"/>
</dbReference>
<feature type="region of interest" description="Disordered" evidence="8">
    <location>
        <begin position="144"/>
        <end position="170"/>
    </location>
</feature>
<dbReference type="InterPro" id="IPR017441">
    <property type="entry name" value="Protein_kinase_ATP_BS"/>
</dbReference>
<evidence type="ECO:0000256" key="7">
    <source>
        <dbReference type="SAM" id="Coils"/>
    </source>
</evidence>
<evidence type="ECO:0000256" key="2">
    <source>
        <dbReference type="ARBA" id="ARBA00012513"/>
    </source>
</evidence>
<dbReference type="PROSITE" id="PS50011">
    <property type="entry name" value="PROTEIN_KINASE_DOM"/>
    <property type="match status" value="1"/>
</dbReference>
<evidence type="ECO:0000256" key="8">
    <source>
        <dbReference type="SAM" id="MobiDB-lite"/>
    </source>
</evidence>
<dbReference type="Proteomes" id="UP000639006">
    <property type="component" value="Unassembled WGS sequence"/>
</dbReference>
<keyword evidence="3 10" id="KW-0808">Transferase</keyword>
<dbReference type="GO" id="GO:0004674">
    <property type="term" value="F:protein serine/threonine kinase activity"/>
    <property type="evidence" value="ECO:0007669"/>
    <property type="project" value="UniProtKB-EC"/>
</dbReference>
<keyword evidence="5 10" id="KW-0418">Kinase</keyword>
<feature type="domain" description="Protein kinase" evidence="9">
    <location>
        <begin position="454"/>
        <end position="702"/>
    </location>
</feature>
<evidence type="ECO:0000256" key="6">
    <source>
        <dbReference type="ARBA" id="ARBA00022840"/>
    </source>
</evidence>
<proteinExistence type="inferred from homology"/>
<keyword evidence="6" id="KW-0067">ATP-binding</keyword>
<evidence type="ECO:0000256" key="4">
    <source>
        <dbReference type="ARBA" id="ARBA00022741"/>
    </source>
</evidence>
<comment type="similarity">
    <text evidence="1">Belongs to the protein kinase superfamily. NEK Ser/Thr protein kinase family. NIMA subfamily.</text>
</comment>
<dbReference type="InterPro" id="IPR011009">
    <property type="entry name" value="Kinase-like_dom_sf"/>
</dbReference>
<evidence type="ECO:0000256" key="3">
    <source>
        <dbReference type="ARBA" id="ARBA00022679"/>
    </source>
</evidence>
<dbReference type="Gene3D" id="2.60.98.40">
    <property type="match status" value="1"/>
</dbReference>
<dbReference type="EMBL" id="CAJHIQ010000025">
    <property type="protein sequence ID" value="CAD6493183.1"/>
    <property type="molecule type" value="Genomic_DNA"/>
</dbReference>
<dbReference type="InterPro" id="IPR050660">
    <property type="entry name" value="NEK_Ser/Thr_kinase"/>
</dbReference>
<evidence type="ECO:0000256" key="1">
    <source>
        <dbReference type="ARBA" id="ARBA00010886"/>
    </source>
</evidence>
<evidence type="ECO:0000313" key="11">
    <source>
        <dbReference type="Proteomes" id="UP000639006"/>
    </source>
</evidence>
<name>A0A811TC19_9EURY</name>
<gene>
    <name evidence="10" type="primary">pknD_2</name>
    <name evidence="10" type="ORF">DIAAKJNI_00449</name>
</gene>
<evidence type="ECO:0000256" key="5">
    <source>
        <dbReference type="ARBA" id="ARBA00022777"/>
    </source>
</evidence>
<evidence type="ECO:0000313" key="10">
    <source>
        <dbReference type="EMBL" id="CAD6493183.1"/>
    </source>
</evidence>
<reference evidence="10" key="1">
    <citation type="submission" date="2020-10" db="EMBL/GenBank/DDBJ databases">
        <authorList>
            <person name="Hahn C.J."/>
            <person name="Laso-Perez R."/>
            <person name="Vulcano F."/>
            <person name="Vaziourakis K.-M."/>
            <person name="Stokke R."/>
            <person name="Steen I.H."/>
            <person name="Teske A."/>
            <person name="Boetius A."/>
            <person name="Liebeke M."/>
            <person name="Amann R."/>
            <person name="Knittel K."/>
        </authorList>
    </citation>
    <scope>NUCLEOTIDE SEQUENCE</scope>
    <source>
        <strain evidence="10">Gfbio:e3339647-f889-4370-9287-4fb5cb688e4c:AG392M11_GoMArc1</strain>
    </source>
</reference>
<keyword evidence="7" id="KW-0175">Coiled coil</keyword>
<accession>A0A811TC19</accession>
<dbReference type="Gene3D" id="1.10.510.10">
    <property type="entry name" value="Transferase(Phosphotransferase) domain 1"/>
    <property type="match status" value="1"/>
</dbReference>
<comment type="caution">
    <text evidence="10">The sequence shown here is derived from an EMBL/GenBank/DDBJ whole genome shotgun (WGS) entry which is preliminary data.</text>
</comment>
<dbReference type="GO" id="GO:0005524">
    <property type="term" value="F:ATP binding"/>
    <property type="evidence" value="ECO:0007669"/>
    <property type="project" value="UniProtKB-KW"/>
</dbReference>
<dbReference type="Pfam" id="PF07752">
    <property type="entry name" value="S-layer"/>
    <property type="match status" value="1"/>
</dbReference>
<feature type="coiled-coil region" evidence="7">
    <location>
        <begin position="231"/>
        <end position="282"/>
    </location>
</feature>
<dbReference type="EC" id="2.7.11.1" evidence="2"/>
<keyword evidence="4" id="KW-0547">Nucleotide-binding</keyword>
<dbReference type="SUPFAM" id="SSF56112">
    <property type="entry name" value="Protein kinase-like (PK-like)"/>
    <property type="match status" value="1"/>
</dbReference>
<organism evidence="10 11">
    <name type="scientific">Candidatus Argoarchaeum ethanivorans</name>
    <dbReference type="NCBI Taxonomy" id="2608793"/>
    <lineage>
        <taxon>Archaea</taxon>
        <taxon>Methanobacteriati</taxon>
        <taxon>Methanobacteriota</taxon>
        <taxon>Stenosarchaea group</taxon>
        <taxon>Methanomicrobia</taxon>
        <taxon>Methanosarcinales</taxon>
        <taxon>Methanosarcinales incertae sedis</taxon>
        <taxon>GOM Arc I cluster</taxon>
        <taxon>Candidatus Argoarchaeum</taxon>
    </lineage>
</organism>
<sequence length="796" mass="88931">MIPERKTLTIGETWNLGNGYILTAQSIDAKATPRQVWFAISKDGHQLDDKVLSEGQTYTYGTIFSTRIDGIFRGTTSDMVQLKDTHFAPTGVQVTPAPTPIRITDYVRHTPTPQEDDSSIWGWVGLFAGLGALLVLWLSRKSESSAPTPVNSTKPTVSGGAGVSGDTSMQRADPHINEAKRVIQSAESALWGAMRKGVKIPQNTQQLLQDAKKALAAGDSASAKMYAHKCNKNVDATVKEFEQQKAEQARNEREQRALEQQRKEAREQIEIAIDSLEEARKLGISRMENAEHLLTIAQSFFDSRKYSEAKGNAEKCQDAINKLIEESKPNITLKLPSGMRHNYWKHYDIIITNNGTAHAKNITITFSKALETRELETIPKLNVGEQQTLRIKIRPTEAGDAPIDYSIKFSDLQDRAYEIERTTTIQISTSDETRAVPMHPAPVTPTAERLMEKYARLEYLGGGSFADVYKATKKDGGVVAVKVLRNLDERAENVFFREISIWEKLSHRNIVKLLSPHLKPVPHIEVEYVDGGNLYEALKTGEMDVQAACQIAFDIARALEYAHSKYVLHGDINPKNILLTSTGEAKITDFGLAKVATSSSIVKGYTLAYASKEQVEKGRAEEKTDIYQLGLTFYVMLTGANPFDAGSRYDTDERVRTYSPDPPGKYNPRAGGLDEIIMRCLSKDPGERPSTRELRECIYEFVKKNYSESLHLSEDVDTIISINCRLAMLAAKQGDLPECLSALRYALGKVSDQSARKELNKMIAWMEIRIKKDIVTDTEALADQMGILFKKVGWRW</sequence>
<dbReference type="PANTHER" id="PTHR43671:SF13">
    <property type="entry name" value="SERINE_THREONINE-PROTEIN KINASE NEK2"/>
    <property type="match status" value="1"/>
</dbReference>
<dbReference type="PANTHER" id="PTHR43671">
    <property type="entry name" value="SERINE/THREONINE-PROTEIN KINASE NEK"/>
    <property type="match status" value="1"/>
</dbReference>
<dbReference type="InterPro" id="IPR000719">
    <property type="entry name" value="Prot_kinase_dom"/>
</dbReference>
<feature type="compositionally biased region" description="Polar residues" evidence="8">
    <location>
        <begin position="144"/>
        <end position="156"/>
    </location>
</feature>